<dbReference type="EMBL" id="CP020809">
    <property type="protein sequence ID" value="ART69843.1"/>
    <property type="molecule type" value="Genomic_DNA"/>
</dbReference>
<dbReference type="KEGG" id="mdx:BTO20_15730"/>
<evidence type="ECO:0000313" key="1">
    <source>
        <dbReference type="EMBL" id="ART69843.1"/>
    </source>
</evidence>
<dbReference type="Proteomes" id="UP000195331">
    <property type="component" value="Chromosome"/>
</dbReference>
<reference evidence="1 2" key="1">
    <citation type="submission" date="2017-04" db="EMBL/GenBank/DDBJ databases">
        <title>Whole Genome Sequence of 1,4-Dioxane Degrading Bacterium Mycobacterium dioxanotrophicus PH-06.</title>
        <authorList>
            <person name="He Y."/>
        </authorList>
    </citation>
    <scope>NUCLEOTIDE SEQUENCE [LARGE SCALE GENOMIC DNA]</scope>
    <source>
        <strain evidence="1 2">PH-06</strain>
    </source>
</reference>
<dbReference type="AlphaFoldDB" id="A0A1Y0C3R6"/>
<keyword evidence="2" id="KW-1185">Reference proteome</keyword>
<gene>
    <name evidence="1" type="ORF">BTO20_15730</name>
</gene>
<evidence type="ECO:0000313" key="2">
    <source>
        <dbReference type="Proteomes" id="UP000195331"/>
    </source>
</evidence>
<sequence length="82" mass="9085">MMFRRVLGRRVSVEQMLETLMWLAIPYLVVGLGWSFVHAEQVAAIEKALLTRLPAGANLVAFGVETALWPLLPFAGDICMTP</sequence>
<protein>
    <submittedName>
        <fullName evidence="1">Uncharacterized protein</fullName>
    </submittedName>
</protein>
<proteinExistence type="predicted"/>
<accession>A0A1Y0C3R6</accession>
<dbReference type="OrthoDB" id="4743695at2"/>
<organism evidence="1 2">
    <name type="scientific">Mycobacterium dioxanotrophicus</name>
    <dbReference type="NCBI Taxonomy" id="482462"/>
    <lineage>
        <taxon>Bacteria</taxon>
        <taxon>Bacillati</taxon>
        <taxon>Actinomycetota</taxon>
        <taxon>Actinomycetes</taxon>
        <taxon>Mycobacteriales</taxon>
        <taxon>Mycobacteriaceae</taxon>
        <taxon>Mycobacterium</taxon>
    </lineage>
</organism>
<name>A0A1Y0C3R6_9MYCO</name>